<keyword evidence="1" id="KW-1133">Transmembrane helix</keyword>
<sequence>MTLTVLSLLVGSLIVSTSPALLYAAWLSGAGNEMTAQFLALASVCGLGFAILGGWLTALVARRAPIVHAIALSLILSIVLGLYTLTGDPKGSLNLPLLNIAINITGVMTGGWIRLIQMKKRDWLKERSQ</sequence>
<evidence type="ECO:0000313" key="3">
    <source>
        <dbReference type="Proteomes" id="UP000249354"/>
    </source>
</evidence>
<reference evidence="3" key="1">
    <citation type="submission" date="2018-04" db="EMBL/GenBank/DDBJ databases">
        <authorList>
            <person name="Cornet L."/>
        </authorList>
    </citation>
    <scope>NUCLEOTIDE SEQUENCE [LARGE SCALE GENOMIC DNA]</scope>
</reference>
<protein>
    <submittedName>
        <fullName evidence="2">Uncharacterized protein</fullName>
    </submittedName>
</protein>
<organism evidence="2 3">
    <name type="scientific">Leptolyngbya foveolarum</name>
    <dbReference type="NCBI Taxonomy" id="47253"/>
    <lineage>
        <taxon>Bacteria</taxon>
        <taxon>Bacillati</taxon>
        <taxon>Cyanobacteriota</taxon>
        <taxon>Cyanophyceae</taxon>
        <taxon>Leptolyngbyales</taxon>
        <taxon>Leptolyngbyaceae</taxon>
        <taxon>Leptolyngbya group</taxon>
        <taxon>Leptolyngbya</taxon>
    </lineage>
</organism>
<keyword evidence="1" id="KW-0812">Transmembrane</keyword>
<gene>
    <name evidence="2" type="ORF">DCF25_17840</name>
</gene>
<comment type="caution">
    <text evidence="2">The sequence shown here is derived from an EMBL/GenBank/DDBJ whole genome shotgun (WGS) entry which is preliminary data.</text>
</comment>
<proteinExistence type="predicted"/>
<feature type="transmembrane region" description="Helical" evidence="1">
    <location>
        <begin position="66"/>
        <end position="85"/>
    </location>
</feature>
<evidence type="ECO:0000313" key="2">
    <source>
        <dbReference type="EMBL" id="PZO12297.1"/>
    </source>
</evidence>
<dbReference type="EMBL" id="QBMC01000153">
    <property type="protein sequence ID" value="PZO12297.1"/>
    <property type="molecule type" value="Genomic_DNA"/>
</dbReference>
<accession>A0A2W4TZG0</accession>
<feature type="transmembrane region" description="Helical" evidence="1">
    <location>
        <begin position="34"/>
        <end position="59"/>
    </location>
</feature>
<name>A0A2W4TZG0_9CYAN</name>
<dbReference type="SUPFAM" id="SSF103473">
    <property type="entry name" value="MFS general substrate transporter"/>
    <property type="match status" value="1"/>
</dbReference>
<dbReference type="AlphaFoldDB" id="A0A2W4TZG0"/>
<reference evidence="2 3" key="2">
    <citation type="submission" date="2018-06" db="EMBL/GenBank/DDBJ databases">
        <title>Metagenomic assembly of (sub)arctic Cyanobacteria and their associated microbiome from non-axenic cultures.</title>
        <authorList>
            <person name="Baurain D."/>
        </authorList>
    </citation>
    <scope>NUCLEOTIDE SEQUENCE [LARGE SCALE GENOMIC DNA]</scope>
    <source>
        <strain evidence="2">ULC129bin1</strain>
    </source>
</reference>
<evidence type="ECO:0000256" key="1">
    <source>
        <dbReference type="SAM" id="Phobius"/>
    </source>
</evidence>
<feature type="transmembrane region" description="Helical" evidence="1">
    <location>
        <begin position="97"/>
        <end position="116"/>
    </location>
</feature>
<dbReference type="InterPro" id="IPR036259">
    <property type="entry name" value="MFS_trans_sf"/>
</dbReference>
<dbReference type="Proteomes" id="UP000249354">
    <property type="component" value="Unassembled WGS sequence"/>
</dbReference>
<keyword evidence="1" id="KW-0472">Membrane</keyword>